<dbReference type="CDD" id="cd02440">
    <property type="entry name" value="AdoMet_MTases"/>
    <property type="match status" value="1"/>
</dbReference>
<keyword evidence="2" id="KW-1185">Reference proteome</keyword>
<keyword evidence="1" id="KW-0808">Transferase</keyword>
<sequence length="295" mass="34397">MKSDLDYVECSVCGSKNFKLIIKQKNIGYNLNLVICKNCSLGLLNPRWTKEKYANYYKEEYDKQYRPNIQSEKEKDICPNPILERFKNNNIDILRFKNILDIGGGSGDNLMAFKRNNSEIKCFAIEPSIKAQKNLTQKGVQIISDDVDTHWEANFAEKFDVVIMRHVLEHFLRPLEVLKKVQQVLSENGILYIAVPNNLLEKRSAGWLRIAHTYYFNKYTLSKILNKSSLSIQALYLEDKYNRFEIFAFAKKGLVNLDIQVNKKVIKSQEKAFKSALKIKSYFTVFKNTFNSIFR</sequence>
<dbReference type="EMBL" id="FPKV01000002">
    <property type="protein sequence ID" value="SFZ92971.1"/>
    <property type="molecule type" value="Genomic_DNA"/>
</dbReference>
<dbReference type="STRING" id="369401.SAMN05428642_1021106"/>
<gene>
    <name evidence="1" type="ORF">SAMN05428642_1021106</name>
</gene>
<dbReference type="SUPFAM" id="SSF53335">
    <property type="entry name" value="S-adenosyl-L-methionine-dependent methyltransferases"/>
    <property type="match status" value="1"/>
</dbReference>
<dbReference type="InterPro" id="IPR029063">
    <property type="entry name" value="SAM-dependent_MTases_sf"/>
</dbReference>
<organism evidence="1 2">
    <name type="scientific">Flaviramulus basaltis</name>
    <dbReference type="NCBI Taxonomy" id="369401"/>
    <lineage>
        <taxon>Bacteria</taxon>
        <taxon>Pseudomonadati</taxon>
        <taxon>Bacteroidota</taxon>
        <taxon>Flavobacteriia</taxon>
        <taxon>Flavobacteriales</taxon>
        <taxon>Flavobacteriaceae</taxon>
        <taxon>Flaviramulus</taxon>
    </lineage>
</organism>
<dbReference type="Pfam" id="PF13489">
    <property type="entry name" value="Methyltransf_23"/>
    <property type="match status" value="1"/>
</dbReference>
<dbReference type="GO" id="GO:0032259">
    <property type="term" value="P:methylation"/>
    <property type="evidence" value="ECO:0007669"/>
    <property type="project" value="UniProtKB-KW"/>
</dbReference>
<dbReference type="RefSeq" id="WP_072402452.1">
    <property type="nucleotide sequence ID" value="NZ_FPKV01000002.1"/>
</dbReference>
<accession>A0A1K2IMS2</accession>
<proteinExistence type="predicted"/>
<dbReference type="AlphaFoldDB" id="A0A1K2IMS2"/>
<dbReference type="GO" id="GO:0008168">
    <property type="term" value="F:methyltransferase activity"/>
    <property type="evidence" value="ECO:0007669"/>
    <property type="project" value="UniProtKB-KW"/>
</dbReference>
<protein>
    <submittedName>
        <fullName evidence="1">Methyltransferase domain-containing protein</fullName>
    </submittedName>
</protein>
<reference evidence="1 2" key="1">
    <citation type="submission" date="2016-10" db="EMBL/GenBank/DDBJ databases">
        <authorList>
            <person name="de Groot N.N."/>
        </authorList>
    </citation>
    <scope>NUCLEOTIDE SEQUENCE [LARGE SCALE GENOMIC DNA]</scope>
    <source>
        <strain evidence="1 2">DSM 18180</strain>
    </source>
</reference>
<dbReference type="PANTHER" id="PTHR43861">
    <property type="entry name" value="TRANS-ACONITATE 2-METHYLTRANSFERASE-RELATED"/>
    <property type="match status" value="1"/>
</dbReference>
<dbReference type="Proteomes" id="UP000182544">
    <property type="component" value="Unassembled WGS sequence"/>
</dbReference>
<name>A0A1K2IMS2_9FLAO</name>
<dbReference type="Gene3D" id="3.40.50.150">
    <property type="entry name" value="Vaccinia Virus protein VP39"/>
    <property type="match status" value="1"/>
</dbReference>
<keyword evidence="1" id="KW-0489">Methyltransferase</keyword>
<evidence type="ECO:0000313" key="2">
    <source>
        <dbReference type="Proteomes" id="UP000182544"/>
    </source>
</evidence>
<evidence type="ECO:0000313" key="1">
    <source>
        <dbReference type="EMBL" id="SFZ92971.1"/>
    </source>
</evidence>